<sequence length="102" mass="11042">MNQTTSIADGNDPTVKSAAQDANAVQDAVNLIAIVGCFHRHLMALRQTGLCSDDLNNHPASLAFVSKLNSLCRMTTEREMAAFSAIDCMERGETAEYEVIPL</sequence>
<comment type="caution">
    <text evidence="1">The sequence shown here is derived from an EMBL/GenBank/DDBJ whole genome shotgun (WGS) entry which is preliminary data.</text>
</comment>
<protein>
    <submittedName>
        <fullName evidence="1">Uncharacterized protein</fullName>
    </submittedName>
</protein>
<dbReference type="EMBL" id="NIZW01000009">
    <property type="protein sequence ID" value="PHQ34815.1"/>
    <property type="molecule type" value="Genomic_DNA"/>
</dbReference>
<organism evidence="1 2">
    <name type="scientific">Rhodopirellula bahusiensis</name>
    <dbReference type="NCBI Taxonomy" id="2014065"/>
    <lineage>
        <taxon>Bacteria</taxon>
        <taxon>Pseudomonadati</taxon>
        <taxon>Planctomycetota</taxon>
        <taxon>Planctomycetia</taxon>
        <taxon>Pirellulales</taxon>
        <taxon>Pirellulaceae</taxon>
        <taxon>Rhodopirellula</taxon>
    </lineage>
</organism>
<dbReference type="OrthoDB" id="279205at2"/>
<evidence type="ECO:0000313" key="2">
    <source>
        <dbReference type="Proteomes" id="UP000225740"/>
    </source>
</evidence>
<proteinExistence type="predicted"/>
<dbReference type="RefSeq" id="WP_099261118.1">
    <property type="nucleotide sequence ID" value="NZ_NIZW01000009.1"/>
</dbReference>
<dbReference type="GeneID" id="90609057"/>
<name>A0A2G1W6Z9_9BACT</name>
<gene>
    <name evidence="1" type="ORF">CEE69_13155</name>
</gene>
<dbReference type="Proteomes" id="UP000225740">
    <property type="component" value="Unassembled WGS sequence"/>
</dbReference>
<accession>A0A2G1W6Z9</accession>
<reference evidence="1 2" key="1">
    <citation type="submission" date="2017-06" db="EMBL/GenBank/DDBJ databases">
        <title>Description of Rhodopirellula bahusiensis sp. nov.</title>
        <authorList>
            <person name="Kizina J."/>
            <person name="Harder J."/>
        </authorList>
    </citation>
    <scope>NUCLEOTIDE SEQUENCE [LARGE SCALE GENOMIC DNA]</scope>
    <source>
        <strain evidence="1 2">SWK21</strain>
    </source>
</reference>
<dbReference type="AlphaFoldDB" id="A0A2G1W6Z9"/>
<keyword evidence="2" id="KW-1185">Reference proteome</keyword>
<evidence type="ECO:0000313" key="1">
    <source>
        <dbReference type="EMBL" id="PHQ34815.1"/>
    </source>
</evidence>